<protein>
    <submittedName>
        <fullName evidence="5">RND family efflux transporter, MFP subunit</fullName>
    </submittedName>
</protein>
<evidence type="ECO:0000313" key="5">
    <source>
        <dbReference type="EMBL" id="VFJ89035.1"/>
    </source>
</evidence>
<feature type="region of interest" description="Disordered" evidence="2">
    <location>
        <begin position="442"/>
        <end position="488"/>
    </location>
</feature>
<dbReference type="NCBIfam" id="TIGR01730">
    <property type="entry name" value="RND_mfp"/>
    <property type="match status" value="1"/>
</dbReference>
<dbReference type="EMBL" id="CAADFI010000003">
    <property type="protein sequence ID" value="VFJ89035.1"/>
    <property type="molecule type" value="Genomic_DNA"/>
</dbReference>
<gene>
    <name evidence="4" type="ORF">BECKH772A_GA0070896_1000321</name>
    <name evidence="5" type="ORF">BECKH772B_GA0070898_1000321</name>
    <name evidence="6" type="ORF">BECKH772C_GA0070978_1000321</name>
</gene>
<dbReference type="InterPro" id="IPR006143">
    <property type="entry name" value="RND_pump_MFP"/>
</dbReference>
<evidence type="ECO:0000256" key="1">
    <source>
        <dbReference type="ARBA" id="ARBA00009477"/>
    </source>
</evidence>
<dbReference type="PANTHER" id="PTHR30469:SF12">
    <property type="entry name" value="MULTIDRUG RESISTANCE PROTEIN MDTA"/>
    <property type="match status" value="1"/>
</dbReference>
<feature type="compositionally biased region" description="Basic and acidic residues" evidence="2">
    <location>
        <begin position="79"/>
        <end position="93"/>
    </location>
</feature>
<evidence type="ECO:0000256" key="2">
    <source>
        <dbReference type="SAM" id="MobiDB-lite"/>
    </source>
</evidence>
<feature type="region of interest" description="Disordered" evidence="2">
    <location>
        <begin position="1"/>
        <end position="40"/>
    </location>
</feature>
<dbReference type="Gene3D" id="1.10.287.470">
    <property type="entry name" value="Helix hairpin bin"/>
    <property type="match status" value="1"/>
</dbReference>
<dbReference type="GO" id="GO:1990281">
    <property type="term" value="C:efflux pump complex"/>
    <property type="evidence" value="ECO:0007669"/>
    <property type="project" value="TreeGrafter"/>
</dbReference>
<feature type="region of interest" description="Disordered" evidence="2">
    <location>
        <begin position="79"/>
        <end position="103"/>
    </location>
</feature>
<evidence type="ECO:0000313" key="4">
    <source>
        <dbReference type="EMBL" id="VFJ87439.1"/>
    </source>
</evidence>
<dbReference type="GO" id="GO:0015562">
    <property type="term" value="F:efflux transmembrane transporter activity"/>
    <property type="evidence" value="ECO:0007669"/>
    <property type="project" value="TreeGrafter"/>
</dbReference>
<feature type="domain" description="Multidrug resistance protein MdtA-like barrel-sandwich hybrid" evidence="3">
    <location>
        <begin position="272"/>
        <end position="409"/>
    </location>
</feature>
<dbReference type="Pfam" id="PF25917">
    <property type="entry name" value="BSH_RND"/>
    <property type="match status" value="1"/>
</dbReference>
<dbReference type="EMBL" id="CAADFG010000003">
    <property type="protein sequence ID" value="VFJ87439.1"/>
    <property type="molecule type" value="Genomic_DNA"/>
</dbReference>
<reference evidence="5" key="1">
    <citation type="submission" date="2019-02" db="EMBL/GenBank/DDBJ databases">
        <authorList>
            <person name="Gruber-Vodicka R. H."/>
            <person name="Seah K. B. B."/>
        </authorList>
    </citation>
    <scope>NUCLEOTIDE SEQUENCE</scope>
    <source>
        <strain evidence="6">BECK_SA2B12</strain>
        <strain evidence="4">BECK_SA2B15</strain>
        <strain evidence="5">BECK_SA2B20</strain>
    </source>
</reference>
<comment type="similarity">
    <text evidence="1">Belongs to the membrane fusion protein (MFP) (TC 8.A.1) family.</text>
</comment>
<dbReference type="InterPro" id="IPR058625">
    <property type="entry name" value="MdtA-like_BSH"/>
</dbReference>
<dbReference type="AlphaFoldDB" id="A0A450UAC4"/>
<dbReference type="EMBL" id="CAADFJ010000003">
    <property type="protein sequence ID" value="VFJ95740.1"/>
    <property type="molecule type" value="Genomic_DNA"/>
</dbReference>
<dbReference type="SUPFAM" id="SSF111369">
    <property type="entry name" value="HlyD-like secretion proteins"/>
    <property type="match status" value="1"/>
</dbReference>
<dbReference type="PANTHER" id="PTHR30469">
    <property type="entry name" value="MULTIDRUG RESISTANCE PROTEIN MDTA"/>
    <property type="match status" value="1"/>
</dbReference>
<evidence type="ECO:0000259" key="3">
    <source>
        <dbReference type="Pfam" id="PF25917"/>
    </source>
</evidence>
<sequence length="641" mass="69547">MTPFRGRTFSPSPRCTNPRHPNPAPPAVAMAQGHGEGVRGIGPRRLRQVQQKTDHILHLLLGGVPFPGDRLLDPGRRVFVDGQPPRDPRHEGRPPGLTEFQGGGGVAMEKDLLRHHLIRMVRLDDLADPIEDGLQFTGQIPLTHMDAAPRDVGGVIGLHGDDPEAGDAGTRIDAEDADGGIFPIFHKVSSVSFPGCDFFGPAIMPPAKLIAPLLVLALGAIAGWLLIATAPEAERRAPPPMIPTVEVMPLGSQDYTVTLTTRGAVSPRTQSTLIPEVAGRITEVSDNFRSGGFFEAGDILLAIDPRDYENAVTVMRSELAQARLALDEEKARVEQARIDWKRLGNGKPSDLVLRKPQLASKQAAVAAAAARLRQAKLDLERTRLKAPYAGRILEKHVDVGQYVSSGTVLATLYAVDYVEIRLPLTDEQAAFIHLPEAYRAGSLDDPPLQRPVPRPGKPSSEPASEQVSEPAPQEISEQRTGPIAGPRVTVSARIGRERHRWTGEIVRTEGALDPESRQLFVVAQIDDPYARREDRPPLRVGRFVEAEIRGRTLRDVFVIPSVALRVGEGEGGEGEAIHEVWLLGEGERLARRPVDVIWREAERAVIGEGLGEGERLVVTPLPYGVAGTVARVAHGRAGRGE</sequence>
<accession>A0A450UAC4</accession>
<dbReference type="Gene3D" id="2.40.420.20">
    <property type="match status" value="1"/>
</dbReference>
<proteinExistence type="inferred from homology"/>
<name>A0A450UAC4_9GAMM</name>
<evidence type="ECO:0000313" key="6">
    <source>
        <dbReference type="EMBL" id="VFJ95740.1"/>
    </source>
</evidence>
<organism evidence="5">
    <name type="scientific">Candidatus Kentrum eta</name>
    <dbReference type="NCBI Taxonomy" id="2126337"/>
    <lineage>
        <taxon>Bacteria</taxon>
        <taxon>Pseudomonadati</taxon>
        <taxon>Pseudomonadota</taxon>
        <taxon>Gammaproteobacteria</taxon>
        <taxon>Candidatus Kentrum</taxon>
    </lineage>
</organism>
<dbReference type="Gene3D" id="2.40.50.100">
    <property type="match status" value="1"/>
</dbReference>
<dbReference type="Gene3D" id="2.40.30.170">
    <property type="match status" value="1"/>
</dbReference>